<reference evidence="1 2" key="1">
    <citation type="submission" date="2024-03" db="EMBL/GenBank/DDBJ databases">
        <title>Human intestinal bacterial collection.</title>
        <authorList>
            <person name="Pauvert C."/>
            <person name="Hitch T.C.A."/>
            <person name="Clavel T."/>
        </authorList>
    </citation>
    <scope>NUCLEOTIDE SEQUENCE [LARGE SCALE GENOMIC DNA]</scope>
    <source>
        <strain evidence="1 2">CLA-AA-H81</strain>
    </source>
</reference>
<dbReference type="EMBL" id="JBBMEU010000027">
    <property type="protein sequence ID" value="MEQ2422252.1"/>
    <property type="molecule type" value="Genomic_DNA"/>
</dbReference>
<dbReference type="Proteomes" id="UP001433088">
    <property type="component" value="Unassembled WGS sequence"/>
</dbReference>
<dbReference type="RefSeq" id="WP_349173477.1">
    <property type="nucleotide sequence ID" value="NZ_JBBMEU010000027.1"/>
</dbReference>
<proteinExistence type="predicted"/>
<evidence type="ECO:0000313" key="2">
    <source>
        <dbReference type="Proteomes" id="UP001433088"/>
    </source>
</evidence>
<evidence type="ECO:0000313" key="1">
    <source>
        <dbReference type="EMBL" id="MEQ2422252.1"/>
    </source>
</evidence>
<sequence>MILLNKTSRAVLFGGTLLIPLKPTTVDGKLSDVKKMYPGIAAMLDSGDIETLTKAAAAEAEKELAAKTIEELQAYAKEQGIDLGNASTKEDILAAIEAAK</sequence>
<gene>
    <name evidence="1" type="ORF">WMO23_05840</name>
</gene>
<organism evidence="1 2">
    <name type="scientific">Megasphaera intestinihominis</name>
    <dbReference type="NCBI Taxonomy" id="3133159"/>
    <lineage>
        <taxon>Bacteria</taxon>
        <taxon>Bacillati</taxon>
        <taxon>Bacillota</taxon>
        <taxon>Negativicutes</taxon>
        <taxon>Veillonellales</taxon>
        <taxon>Veillonellaceae</taxon>
        <taxon>Megasphaera</taxon>
    </lineage>
</organism>
<protein>
    <submittedName>
        <fullName evidence="1">Rho termination factor N-terminal domain-containing protein</fullName>
    </submittedName>
</protein>
<keyword evidence="2" id="KW-1185">Reference proteome</keyword>
<comment type="caution">
    <text evidence="1">The sequence shown here is derived from an EMBL/GenBank/DDBJ whole genome shotgun (WGS) entry which is preliminary data.</text>
</comment>
<name>A0ABV1CVV6_9FIRM</name>
<accession>A0ABV1CVV6</accession>